<comment type="similarity">
    <text evidence="3">Belongs to the phenylalanyl-tRNA synthetase beta subunit family. Type 2 subfamily.</text>
</comment>
<dbReference type="GO" id="GO:0003723">
    <property type="term" value="F:RNA binding"/>
    <property type="evidence" value="ECO:0007669"/>
    <property type="project" value="InterPro"/>
</dbReference>
<organism evidence="19 20">
    <name type="scientific">Tilletiopsis washingtonensis</name>
    <dbReference type="NCBI Taxonomy" id="58919"/>
    <lineage>
        <taxon>Eukaryota</taxon>
        <taxon>Fungi</taxon>
        <taxon>Dikarya</taxon>
        <taxon>Basidiomycota</taxon>
        <taxon>Ustilaginomycotina</taxon>
        <taxon>Exobasidiomycetes</taxon>
        <taxon>Entylomatales</taxon>
        <taxon>Entylomatales incertae sedis</taxon>
        <taxon>Tilletiopsis</taxon>
    </lineage>
</organism>
<dbReference type="Gene3D" id="3.30.930.10">
    <property type="entry name" value="Bira Bifunctional Protein, Domain 2"/>
    <property type="match status" value="1"/>
</dbReference>
<dbReference type="SUPFAM" id="SSF55681">
    <property type="entry name" value="Class II aaRS and biotin synthetases"/>
    <property type="match status" value="2"/>
</dbReference>
<keyword evidence="12" id="KW-0460">Magnesium</keyword>
<evidence type="ECO:0000256" key="11">
    <source>
        <dbReference type="ARBA" id="ARBA00022840"/>
    </source>
</evidence>
<reference evidence="19 20" key="1">
    <citation type="journal article" date="2018" name="Mol. Biol. Evol.">
        <title>Broad Genomic Sampling Reveals a Smut Pathogenic Ancestry of the Fungal Clade Ustilaginomycotina.</title>
        <authorList>
            <person name="Kijpornyongpan T."/>
            <person name="Mondo S.J."/>
            <person name="Barry K."/>
            <person name="Sandor L."/>
            <person name="Lee J."/>
            <person name="Lipzen A."/>
            <person name="Pangilinan J."/>
            <person name="LaButti K."/>
            <person name="Hainaut M."/>
            <person name="Henrissat B."/>
            <person name="Grigoriev I.V."/>
            <person name="Spatafora J.W."/>
            <person name="Aime M.C."/>
        </authorList>
    </citation>
    <scope>NUCLEOTIDE SEQUENCE [LARGE SCALE GENOMIC DNA]</scope>
    <source>
        <strain evidence="19 20">MCA 4186</strain>
    </source>
</reference>
<dbReference type="Pfam" id="PF18262">
    <property type="entry name" value="PhetRS_B1"/>
    <property type="match status" value="1"/>
</dbReference>
<evidence type="ECO:0000256" key="14">
    <source>
        <dbReference type="ARBA" id="ARBA00023146"/>
    </source>
</evidence>
<sequence length="682" mass="74501">MPTVSVDKERFYASLGRQYTRDEFDELCFQFGIELDDDTTEAVKGTAERPTLKIDIPANRYDLLCHEGISRALRVFLGQIPQPQLRLVQPADGKLIECNVRESVADVRPFVSCAVLRNIKFTPESYASFIDLQDKLHQNLGRRRTLLSMGTHDLDTIAGPFTYEALPPPEIVFAPLNRPGEVMDGNKLMTVLEGDRNLKAYLPIIRDKPLYPVILDAQRTVCSLPPIINSEHSKITLNTTNVFIDMTATDRTKMAYALVILVAMFAEHCAEPFTIEPVKVVLPDGSSHLTPDLSPRRTTARISYINSCTGLGLDGPAMAKLLERMGHGASVSSENADELVVDVPATRPDVMHECDLMEDVAVAYGFDNLPRRFPSTNTVAQPLPINKLGDLVRRECAYSGWTEVLPLILCSHDENFASLRRKDDGTTAIVLENPKTAEYQVVRTSLLPGLLKTIRENRSHSLPLRTFEVSDVAFKDENEPERCASNERRVAAVYCDKSASFEVVHGLLDKLMRALDVPRLAMGDAGKQKGYWIEEAENPTFFPGRAAKIFFRPGPGASAAASSSAAKAVELPSELPPASESASVPLPQQASGAAAEASKAKSSDSDKGPLASVADTLGRALADVTSAASEASSGLKRRLHSASHPSGAVEIGTLGVVHPEVLKAFEIDYPCSAMEFDLEPFL</sequence>
<comment type="subunit">
    <text evidence="4">Tetramer of two alpha and two beta subunits.</text>
</comment>
<dbReference type="STRING" id="58919.A0A316Z6B1"/>
<evidence type="ECO:0000256" key="8">
    <source>
        <dbReference type="ARBA" id="ARBA00022598"/>
    </source>
</evidence>
<evidence type="ECO:0000256" key="2">
    <source>
        <dbReference type="ARBA" id="ARBA00004496"/>
    </source>
</evidence>
<dbReference type="InterPro" id="IPR041616">
    <property type="entry name" value="PheRS_beta_core"/>
</dbReference>
<evidence type="ECO:0000256" key="6">
    <source>
        <dbReference type="ARBA" id="ARBA00017032"/>
    </source>
</evidence>
<dbReference type="Pfam" id="PF17759">
    <property type="entry name" value="tRNA_synthFbeta"/>
    <property type="match status" value="2"/>
</dbReference>
<name>A0A316Z6B1_9BASI</name>
<evidence type="ECO:0000256" key="16">
    <source>
        <dbReference type="ARBA" id="ARBA00049255"/>
    </source>
</evidence>
<dbReference type="SMART" id="SM00873">
    <property type="entry name" value="B3_4"/>
    <property type="match status" value="1"/>
</dbReference>
<evidence type="ECO:0000256" key="10">
    <source>
        <dbReference type="ARBA" id="ARBA00022741"/>
    </source>
</evidence>
<dbReference type="SUPFAM" id="SSF46955">
    <property type="entry name" value="Putative DNA-binding domain"/>
    <property type="match status" value="2"/>
</dbReference>
<keyword evidence="20" id="KW-1185">Reference proteome</keyword>
<evidence type="ECO:0000256" key="12">
    <source>
        <dbReference type="ARBA" id="ARBA00022842"/>
    </source>
</evidence>
<dbReference type="GO" id="GO:0004826">
    <property type="term" value="F:phenylalanine-tRNA ligase activity"/>
    <property type="evidence" value="ECO:0007669"/>
    <property type="project" value="UniProtKB-EC"/>
</dbReference>
<evidence type="ECO:0000313" key="19">
    <source>
        <dbReference type="EMBL" id="PWN97159.1"/>
    </source>
</evidence>
<evidence type="ECO:0000259" key="18">
    <source>
        <dbReference type="PROSITE" id="PS51483"/>
    </source>
</evidence>
<evidence type="ECO:0000256" key="15">
    <source>
        <dbReference type="ARBA" id="ARBA00033189"/>
    </source>
</evidence>
<keyword evidence="7" id="KW-0963">Cytoplasm</keyword>
<proteinExistence type="inferred from homology"/>
<dbReference type="GO" id="GO:0009328">
    <property type="term" value="C:phenylalanine-tRNA ligase complex"/>
    <property type="evidence" value="ECO:0007669"/>
    <property type="project" value="TreeGrafter"/>
</dbReference>
<dbReference type="InterPro" id="IPR005146">
    <property type="entry name" value="B3/B4_tRNA-bd"/>
</dbReference>
<evidence type="ECO:0000256" key="4">
    <source>
        <dbReference type="ARBA" id="ARBA00011209"/>
    </source>
</evidence>
<dbReference type="GO" id="GO:0005524">
    <property type="term" value="F:ATP binding"/>
    <property type="evidence" value="ECO:0007669"/>
    <property type="project" value="UniProtKB-KW"/>
</dbReference>
<keyword evidence="13" id="KW-0648">Protein biosynthesis</keyword>
<dbReference type="SMART" id="SM00874">
    <property type="entry name" value="B5"/>
    <property type="match status" value="1"/>
</dbReference>
<evidence type="ECO:0000256" key="9">
    <source>
        <dbReference type="ARBA" id="ARBA00022723"/>
    </source>
</evidence>
<dbReference type="InterPro" id="IPR009061">
    <property type="entry name" value="DNA-bd_dom_put_sf"/>
</dbReference>
<dbReference type="OrthoDB" id="1698572at2759"/>
<evidence type="ECO:0000256" key="3">
    <source>
        <dbReference type="ARBA" id="ARBA00007438"/>
    </source>
</evidence>
<protein>
    <recommendedName>
        <fullName evidence="6">Phenylalanine--tRNA ligase beta subunit</fullName>
        <ecNumber evidence="5">6.1.1.20</ecNumber>
    </recommendedName>
    <alternativeName>
        <fullName evidence="15">Phenylalanyl-tRNA synthetase beta subunit</fullName>
    </alternativeName>
</protein>
<feature type="domain" description="B5" evidence="18">
    <location>
        <begin position="293"/>
        <end position="371"/>
    </location>
</feature>
<dbReference type="Gene3D" id="3.30.56.10">
    <property type="match status" value="2"/>
</dbReference>
<dbReference type="Pfam" id="PF03484">
    <property type="entry name" value="B5"/>
    <property type="match status" value="1"/>
</dbReference>
<keyword evidence="11" id="KW-0067">ATP-binding</keyword>
<dbReference type="FunFam" id="3.30.56.10:FF:000004">
    <property type="entry name" value="Phenylalanyl-tRNA synthetase, beta subunit"/>
    <property type="match status" value="1"/>
</dbReference>
<comment type="subcellular location">
    <subcellularLocation>
        <location evidence="2">Cytoplasm</location>
    </subcellularLocation>
</comment>
<dbReference type="GO" id="GO:0000287">
    <property type="term" value="F:magnesium ion binding"/>
    <property type="evidence" value="ECO:0007669"/>
    <property type="project" value="InterPro"/>
</dbReference>
<dbReference type="InterPro" id="IPR045060">
    <property type="entry name" value="Phe-tRNA-ligase_IIc_bsu"/>
</dbReference>
<dbReference type="RefSeq" id="XP_025597438.1">
    <property type="nucleotide sequence ID" value="XM_025742748.1"/>
</dbReference>
<dbReference type="NCBIfam" id="TIGR00471">
    <property type="entry name" value="pheT_arch"/>
    <property type="match status" value="1"/>
</dbReference>
<dbReference type="InterPro" id="IPR040659">
    <property type="entry name" value="PhetRS_B1"/>
</dbReference>
<feature type="compositionally biased region" description="Low complexity" evidence="17">
    <location>
        <begin position="571"/>
        <end position="597"/>
    </location>
</feature>
<dbReference type="Proteomes" id="UP000245946">
    <property type="component" value="Unassembled WGS sequence"/>
</dbReference>
<dbReference type="GeneID" id="37270292"/>
<dbReference type="Gene3D" id="3.50.40.10">
    <property type="entry name" value="Phenylalanyl-trna Synthetase, Chain B, domain 3"/>
    <property type="match status" value="1"/>
</dbReference>
<dbReference type="InterPro" id="IPR045864">
    <property type="entry name" value="aa-tRNA-synth_II/BPL/LPL"/>
</dbReference>
<keyword evidence="10" id="KW-0547">Nucleotide-binding</keyword>
<accession>A0A316Z6B1</accession>
<dbReference type="SUPFAM" id="SSF56037">
    <property type="entry name" value="PheT/TilS domain"/>
    <property type="match status" value="1"/>
</dbReference>
<dbReference type="PROSITE" id="PS51483">
    <property type="entry name" value="B5"/>
    <property type="match status" value="1"/>
</dbReference>
<dbReference type="CDD" id="cd00769">
    <property type="entry name" value="PheRS_beta_core"/>
    <property type="match status" value="1"/>
</dbReference>
<dbReference type="Pfam" id="PF03483">
    <property type="entry name" value="B3_4"/>
    <property type="match status" value="1"/>
</dbReference>
<dbReference type="InterPro" id="IPR020825">
    <property type="entry name" value="Phe-tRNA_synthase-like_B3/B4"/>
</dbReference>
<keyword evidence="9" id="KW-0479">Metal-binding</keyword>
<dbReference type="AlphaFoldDB" id="A0A316Z6B1"/>
<dbReference type="PANTHER" id="PTHR10947:SF0">
    <property type="entry name" value="PHENYLALANINE--TRNA LIGASE BETA SUBUNIT"/>
    <property type="match status" value="1"/>
</dbReference>
<dbReference type="EMBL" id="KZ819296">
    <property type="protein sequence ID" value="PWN97159.1"/>
    <property type="molecule type" value="Genomic_DNA"/>
</dbReference>
<comment type="catalytic activity">
    <reaction evidence="16">
        <text>tRNA(Phe) + L-phenylalanine + ATP = L-phenylalanyl-tRNA(Phe) + AMP + diphosphate + H(+)</text>
        <dbReference type="Rhea" id="RHEA:19413"/>
        <dbReference type="Rhea" id="RHEA-COMP:9668"/>
        <dbReference type="Rhea" id="RHEA-COMP:9699"/>
        <dbReference type="ChEBI" id="CHEBI:15378"/>
        <dbReference type="ChEBI" id="CHEBI:30616"/>
        <dbReference type="ChEBI" id="CHEBI:33019"/>
        <dbReference type="ChEBI" id="CHEBI:58095"/>
        <dbReference type="ChEBI" id="CHEBI:78442"/>
        <dbReference type="ChEBI" id="CHEBI:78531"/>
        <dbReference type="ChEBI" id="CHEBI:456215"/>
        <dbReference type="EC" id="6.1.1.20"/>
    </reaction>
</comment>
<evidence type="ECO:0000256" key="13">
    <source>
        <dbReference type="ARBA" id="ARBA00022917"/>
    </source>
</evidence>
<dbReference type="EC" id="6.1.1.20" evidence="5"/>
<feature type="region of interest" description="Disordered" evidence="17">
    <location>
        <begin position="571"/>
        <end position="611"/>
    </location>
</feature>
<comment type="cofactor">
    <cofactor evidence="1">
        <name>Mg(2+)</name>
        <dbReference type="ChEBI" id="CHEBI:18420"/>
    </cofactor>
</comment>
<dbReference type="PANTHER" id="PTHR10947">
    <property type="entry name" value="PHENYLALANYL-TRNA SYNTHETASE BETA CHAIN AND LEUCINE-RICH REPEAT-CONTAINING PROTEIN 47"/>
    <property type="match status" value="1"/>
</dbReference>
<evidence type="ECO:0000256" key="1">
    <source>
        <dbReference type="ARBA" id="ARBA00001946"/>
    </source>
</evidence>
<keyword evidence="8" id="KW-0436">Ligase</keyword>
<keyword evidence="14 19" id="KW-0030">Aminoacyl-tRNA synthetase</keyword>
<dbReference type="InterPro" id="IPR005147">
    <property type="entry name" value="tRNA_synthase_B5-dom"/>
</dbReference>
<evidence type="ECO:0000256" key="7">
    <source>
        <dbReference type="ARBA" id="ARBA00022490"/>
    </source>
</evidence>
<gene>
    <name evidence="19" type="ORF">FA09DRAFT_330792</name>
</gene>
<dbReference type="FunFam" id="3.50.40.10:FF:000002">
    <property type="entry name" value="phenylalanine--tRNA ligase beta subunit"/>
    <property type="match status" value="1"/>
</dbReference>
<evidence type="ECO:0000256" key="5">
    <source>
        <dbReference type="ARBA" id="ARBA00012814"/>
    </source>
</evidence>
<dbReference type="FunFam" id="3.30.56.10:FF:000006">
    <property type="entry name" value="Phenylalanyl-tRNA synthetase subunit beta"/>
    <property type="match status" value="1"/>
</dbReference>
<dbReference type="GO" id="GO:0006432">
    <property type="term" value="P:phenylalanyl-tRNA aminoacylation"/>
    <property type="evidence" value="ECO:0007669"/>
    <property type="project" value="InterPro"/>
</dbReference>
<evidence type="ECO:0000313" key="20">
    <source>
        <dbReference type="Proteomes" id="UP000245946"/>
    </source>
</evidence>
<evidence type="ECO:0000256" key="17">
    <source>
        <dbReference type="SAM" id="MobiDB-lite"/>
    </source>
</evidence>
<feature type="compositionally biased region" description="Basic and acidic residues" evidence="17">
    <location>
        <begin position="598"/>
        <end position="607"/>
    </location>
</feature>
<dbReference type="InterPro" id="IPR004531">
    <property type="entry name" value="Phe-tRNA-synth_IIc_bsu_arc_euk"/>
</dbReference>